<reference evidence="1" key="1">
    <citation type="submission" date="2019-08" db="EMBL/GenBank/DDBJ databases">
        <authorList>
            <person name="Kucharzyk K."/>
            <person name="Murdoch R.W."/>
            <person name="Higgins S."/>
            <person name="Loffler F."/>
        </authorList>
    </citation>
    <scope>NUCLEOTIDE SEQUENCE</scope>
</reference>
<proteinExistence type="predicted"/>
<dbReference type="EMBL" id="VSSQ01132339">
    <property type="protein sequence ID" value="MPN58936.1"/>
    <property type="molecule type" value="Genomic_DNA"/>
</dbReference>
<evidence type="ECO:0000313" key="1">
    <source>
        <dbReference type="EMBL" id="MPN58936.1"/>
    </source>
</evidence>
<name>A0A645J654_9ZZZZ</name>
<comment type="caution">
    <text evidence="1">The sequence shown here is derived from an EMBL/GenBank/DDBJ whole genome shotgun (WGS) entry which is preliminary data.</text>
</comment>
<gene>
    <name evidence="1" type="ORF">SDC9_206652</name>
</gene>
<accession>A0A645J654</accession>
<organism evidence="1">
    <name type="scientific">bioreactor metagenome</name>
    <dbReference type="NCBI Taxonomy" id="1076179"/>
    <lineage>
        <taxon>unclassified sequences</taxon>
        <taxon>metagenomes</taxon>
        <taxon>ecological metagenomes</taxon>
    </lineage>
</organism>
<dbReference type="AlphaFoldDB" id="A0A645J654"/>
<sequence length="154" mass="16532">MAVTFSGGLAQKYTDGIEDDGAAVVGIDENGCRKLVDGQPESGDNEVSKFKARDISFHIGYKGVIDKTFIQGFRCKNFIPVAFFRLCGDIISGGTHNQLQGFGAACVVFGKKGSVGITADDIFITHYFDAVIKPVGCGDIGKDDFLFFLICGRD</sequence>
<protein>
    <submittedName>
        <fullName evidence="1">Uncharacterized protein</fullName>
    </submittedName>
</protein>